<dbReference type="Gene3D" id="3.40.50.300">
    <property type="entry name" value="P-loop containing nucleotide triphosphate hydrolases"/>
    <property type="match status" value="1"/>
</dbReference>
<evidence type="ECO:0000256" key="3">
    <source>
        <dbReference type="ARBA" id="ARBA00022840"/>
    </source>
</evidence>
<dbReference type="SUPFAM" id="SSF52540">
    <property type="entry name" value="P-loop containing nucleoside triphosphate hydrolases"/>
    <property type="match status" value="1"/>
</dbReference>
<evidence type="ECO:0000256" key="1">
    <source>
        <dbReference type="ARBA" id="ARBA00006914"/>
    </source>
</evidence>
<comment type="caution">
    <text evidence="6">The sequence shown here is derived from an EMBL/GenBank/DDBJ whole genome shotgun (WGS) entry which is preliminary data.</text>
</comment>
<comment type="similarity">
    <text evidence="1">Belongs to the AAA ATPase family.</text>
</comment>
<dbReference type="Pfam" id="PF00004">
    <property type="entry name" value="AAA"/>
    <property type="match status" value="1"/>
</dbReference>
<dbReference type="GO" id="GO:0016887">
    <property type="term" value="F:ATP hydrolysis activity"/>
    <property type="evidence" value="ECO:0007669"/>
    <property type="project" value="InterPro"/>
</dbReference>
<evidence type="ECO:0000256" key="2">
    <source>
        <dbReference type="ARBA" id="ARBA00022741"/>
    </source>
</evidence>
<dbReference type="GO" id="GO:0005524">
    <property type="term" value="F:ATP binding"/>
    <property type="evidence" value="ECO:0007669"/>
    <property type="project" value="UniProtKB-KW"/>
</dbReference>
<dbReference type="AlphaFoldDB" id="A0A347VM90"/>
<protein>
    <submittedName>
        <fullName evidence="5">AAA family ATPase</fullName>
    </submittedName>
    <submittedName>
        <fullName evidence="6">ATP-binding protein</fullName>
    </submittedName>
</protein>
<dbReference type="EMBL" id="JRMP02000004">
    <property type="protein sequence ID" value="TLD95077.1"/>
    <property type="molecule type" value="Genomic_DNA"/>
</dbReference>
<dbReference type="Proteomes" id="UP000029714">
    <property type="component" value="Unassembled WGS sequence"/>
</dbReference>
<reference evidence="6" key="3">
    <citation type="submission" date="2018-04" db="EMBL/GenBank/DDBJ databases">
        <authorList>
            <person name="Sheh A."/>
            <person name="Shen Z."/>
            <person name="Mannion A.J."/>
            <person name="Fox J.G."/>
        </authorList>
    </citation>
    <scope>NUCLEOTIDE SEQUENCE</scope>
    <source>
        <strain evidence="6">MIT 97-6194</strain>
    </source>
</reference>
<dbReference type="EMBL" id="QBIU01000001">
    <property type="protein sequence ID" value="MWV69316.1"/>
    <property type="molecule type" value="Genomic_DNA"/>
</dbReference>
<gene>
    <name evidence="5" type="ORF">DCO61_04645</name>
    <name evidence="6" type="ORF">LS64_003400</name>
</gene>
<proteinExistence type="inferred from homology"/>
<evidence type="ECO:0000313" key="7">
    <source>
        <dbReference type="Proteomes" id="UP000029714"/>
    </source>
</evidence>
<dbReference type="Proteomes" id="UP000477070">
    <property type="component" value="Unassembled WGS sequence"/>
</dbReference>
<dbReference type="InterPro" id="IPR003959">
    <property type="entry name" value="ATPase_AAA_core"/>
</dbReference>
<keyword evidence="2" id="KW-0547">Nucleotide-binding</keyword>
<evidence type="ECO:0000313" key="6">
    <source>
        <dbReference type="EMBL" id="TLD95077.1"/>
    </source>
</evidence>
<reference evidence="5 8" key="4">
    <citation type="submission" date="2019-12" db="EMBL/GenBank/DDBJ databases">
        <title>Multi-Generational Helicobacter saguini Isolates.</title>
        <authorList>
            <person name="Mannion A."/>
            <person name="Shen Z."/>
            <person name="Fox J.G."/>
        </authorList>
    </citation>
    <scope>NUCLEOTIDE SEQUENCE [LARGE SCALE GENOMIC DNA]</scope>
    <source>
        <strain evidence="5">16-048</strain>
        <strain evidence="8">16-048 (F4)</strain>
    </source>
</reference>
<dbReference type="STRING" id="1548018.LS64_08100"/>
<feature type="domain" description="AAA+ ATPase" evidence="4">
    <location>
        <begin position="321"/>
        <end position="459"/>
    </location>
</feature>
<dbReference type="InterPro" id="IPR003593">
    <property type="entry name" value="AAA+_ATPase"/>
</dbReference>
<dbReference type="InterPro" id="IPR027417">
    <property type="entry name" value="P-loop_NTPase"/>
</dbReference>
<dbReference type="InterPro" id="IPR050221">
    <property type="entry name" value="26S_Proteasome_ATPase"/>
</dbReference>
<name>A0A347VM90_9HELI</name>
<organism evidence="6 7">
    <name type="scientific">Helicobacter saguini</name>
    <dbReference type="NCBI Taxonomy" id="1548018"/>
    <lineage>
        <taxon>Bacteria</taxon>
        <taxon>Pseudomonadati</taxon>
        <taxon>Campylobacterota</taxon>
        <taxon>Epsilonproteobacteria</taxon>
        <taxon>Campylobacterales</taxon>
        <taxon>Helicobacteraceae</taxon>
        <taxon>Helicobacter</taxon>
    </lineage>
</organism>
<dbReference type="OrthoDB" id="9802352at2"/>
<keyword evidence="3 6" id="KW-0067">ATP-binding</keyword>
<sequence length="543" mass="62382">MLNCSPHEANLLRDMVYFYMESEGDIEIDMFLEKCYFARGFETLPYLKEIKRLIDLGWLRTINRIESSLELKNNIVTLGNNLLKILDDGQILTSPIKEKEYKNSLEYLQDEWEYINLVLQRNKTPSIALNSHLSSSCNSYIDNLEQIITKNLTNNKKKFKILEYFSKNNFNKYEKSIFLLLAQAQYKGAYGLCLQDIILLGSSEEEKITIQNLLSQKSRLLKDGFVQLADSYVDFSFMEQEFCIPQNVLDSLIFEKNVSKNKLEDEVERSEIFELITPKKGLDSVILPADLRERFEILLQHLDPKVHKRLRAWGIKENAGIDSKILLFGDSGTGKTSAAHALAKDLKQKILSLDCSKILSMYVGESEKNVRKIFDEYRIITQRVGQKPILLLDEADQLLGTRSDVASSASRMYHQMQNIFLEQIEKFDGILIATTNLVDSLDSAFSRRFHYKIKFLKPDFKSRVKIWNLHLPKNAEFVESPAVLAETLASFELSGGQIKLIIENTCYKVATRANPTFSKADFEEEIAKELKGEFGGDKKLGFL</sequence>
<evidence type="ECO:0000313" key="8">
    <source>
        <dbReference type="Proteomes" id="UP000477070"/>
    </source>
</evidence>
<reference evidence="6 7" key="1">
    <citation type="journal article" date="2014" name="Genome Announc.">
        <title>Draft genome sequences of eight enterohepatic helicobacter species isolated from both laboratory and wild rodents.</title>
        <authorList>
            <person name="Sheh A."/>
            <person name="Shen Z."/>
            <person name="Fox J.G."/>
        </authorList>
    </citation>
    <scope>NUCLEOTIDE SEQUENCE [LARGE SCALE GENOMIC DNA]</scope>
    <source>
        <strain evidence="6 7">MIT 97-6194</strain>
    </source>
</reference>
<reference evidence="6 7" key="2">
    <citation type="journal article" date="2016" name="Infect. Immun.">
        <title>Helicobacter saguini, a Novel Helicobacter Isolated from Cotton-Top Tamarins with Ulcerative Colitis, Has Proinflammatory Properties and Induces Typhlocolitis and Dysplasia in Gnotobiotic IL-10-/- Mice.</title>
        <authorList>
            <person name="Shen Z."/>
            <person name="Mannion A."/>
            <person name="Whary M.T."/>
            <person name="Muthupalani S."/>
            <person name="Sheh A."/>
            <person name="Feng Y."/>
            <person name="Gong G."/>
            <person name="Vandamme P."/>
            <person name="Holcombe H.R."/>
            <person name="Paster B.J."/>
            <person name="Fox J.G."/>
        </authorList>
    </citation>
    <scope>NUCLEOTIDE SEQUENCE [LARGE SCALE GENOMIC DNA]</scope>
    <source>
        <strain evidence="6 7">MIT 97-6194</strain>
    </source>
</reference>
<evidence type="ECO:0000259" key="4">
    <source>
        <dbReference type="SMART" id="SM00382"/>
    </source>
</evidence>
<dbReference type="CDD" id="cd19481">
    <property type="entry name" value="RecA-like_protease"/>
    <property type="match status" value="1"/>
</dbReference>
<keyword evidence="7" id="KW-1185">Reference proteome</keyword>
<dbReference type="SMART" id="SM00382">
    <property type="entry name" value="AAA"/>
    <property type="match status" value="1"/>
</dbReference>
<dbReference type="PANTHER" id="PTHR23073">
    <property type="entry name" value="26S PROTEASOME REGULATORY SUBUNIT"/>
    <property type="match status" value="1"/>
</dbReference>
<evidence type="ECO:0000313" key="5">
    <source>
        <dbReference type="EMBL" id="MWV69316.1"/>
    </source>
</evidence>
<accession>A0A347VM90</accession>